<feature type="domain" description="AAA+ ATPase" evidence="1">
    <location>
        <begin position="180"/>
        <end position="420"/>
    </location>
</feature>
<evidence type="ECO:0000313" key="3">
    <source>
        <dbReference type="Proteomes" id="UP001139994"/>
    </source>
</evidence>
<dbReference type="Gene3D" id="3.40.50.300">
    <property type="entry name" value="P-loop containing nucleotide triphosphate hydrolases"/>
    <property type="match status" value="1"/>
</dbReference>
<accession>A0ABT2VAB4</accession>
<comment type="caution">
    <text evidence="2">The sequence shown here is derived from an EMBL/GenBank/DDBJ whole genome shotgun (WGS) entry which is preliminary data.</text>
</comment>
<dbReference type="SUPFAM" id="SSF52540">
    <property type="entry name" value="P-loop containing nucleoside triphosphate hydrolases"/>
    <property type="match status" value="1"/>
</dbReference>
<evidence type="ECO:0000313" key="2">
    <source>
        <dbReference type="EMBL" id="MCU7238669.1"/>
    </source>
</evidence>
<dbReference type="InterPro" id="IPR051396">
    <property type="entry name" value="Bact_Antivir_Def_Nuclease"/>
</dbReference>
<dbReference type="GO" id="GO:0005524">
    <property type="term" value="F:ATP binding"/>
    <property type="evidence" value="ECO:0007669"/>
    <property type="project" value="UniProtKB-KW"/>
</dbReference>
<keyword evidence="2" id="KW-0547">Nucleotide-binding</keyword>
<evidence type="ECO:0000259" key="1">
    <source>
        <dbReference type="SMART" id="SM00382"/>
    </source>
</evidence>
<reference evidence="2" key="3">
    <citation type="journal article" date="2023" name="mSystems">
        <title>Charting the Lipopeptidome of Nonpathogenic Pseudomonas.</title>
        <authorList>
            <person name="Cesa-Luna C."/>
            <person name="Geudens N."/>
            <person name="Girard L."/>
            <person name="De Roo V."/>
            <person name="Maklad H.R."/>
            <person name="Martins J.C."/>
            <person name="Hofte M."/>
            <person name="De Mot R."/>
        </authorList>
    </citation>
    <scope>NUCLEOTIDE SEQUENCE</scope>
    <source>
        <strain evidence="2">COR51</strain>
    </source>
</reference>
<keyword evidence="3" id="KW-1185">Reference proteome</keyword>
<organism evidence="2 3">
    <name type="scientific">Pseudomonas peradeniyensis</name>
    <dbReference type="NCBI Taxonomy" id="2745488"/>
    <lineage>
        <taxon>Bacteria</taxon>
        <taxon>Pseudomonadati</taxon>
        <taxon>Pseudomonadota</taxon>
        <taxon>Gammaproteobacteria</taxon>
        <taxon>Pseudomonadales</taxon>
        <taxon>Pseudomonadaceae</taxon>
        <taxon>Pseudomonas</taxon>
    </lineage>
</organism>
<protein>
    <submittedName>
        <fullName evidence="2">ATP-binding protein</fullName>
    </submittedName>
</protein>
<dbReference type="InterPro" id="IPR027417">
    <property type="entry name" value="P-loop_NTPase"/>
</dbReference>
<dbReference type="Proteomes" id="UP001139994">
    <property type="component" value="Unassembled WGS sequence"/>
</dbReference>
<dbReference type="InterPro" id="IPR003959">
    <property type="entry name" value="ATPase_AAA_core"/>
</dbReference>
<dbReference type="PANTHER" id="PTHR43581:SF2">
    <property type="entry name" value="EXCINUCLEASE ATPASE SUBUNIT"/>
    <property type="match status" value="1"/>
</dbReference>
<dbReference type="RefSeq" id="WP_256205959.1">
    <property type="nucleotide sequence ID" value="NZ_JAOSLA010000014.1"/>
</dbReference>
<dbReference type="EMBL" id="JAOSLA010000014">
    <property type="protein sequence ID" value="MCU7238669.1"/>
    <property type="molecule type" value="Genomic_DNA"/>
</dbReference>
<reference evidence="2" key="1">
    <citation type="journal article" date="2022" name="Microbiol. Spectr.">
        <title>An Nuclear Magnetic Resonance Fingerprint Matching Approach for the Identification and Structural Re-Evaluation of Pseudomonas Lipopeptides.</title>
        <authorList>
            <person name="De Roo V."/>
            <person name="Verleysen Y."/>
            <person name="Kovacs B."/>
            <person name="De Vleeschouwer M."/>
            <person name="Muangkaew P."/>
            <person name="Girard L."/>
            <person name="Hofte M."/>
            <person name="De Mot R."/>
            <person name="Madder A."/>
            <person name="Geudens N."/>
            <person name="Martins J.C."/>
        </authorList>
    </citation>
    <scope>NUCLEOTIDE SEQUENCE</scope>
    <source>
        <strain evidence="2">COR51</strain>
    </source>
</reference>
<proteinExistence type="predicted"/>
<sequence>MNMRFIVGNPNTYSGGDAIVLLPNTGWNDYRFVTTFYAYLVRRNVSVRLGEVKIGFVQQDPSVATYKELEPSFTALGERYFSLGQNPEYYENVRRKLGAQQDEFFIAMRDVAYNERVVPQVYEQRVFIESLSRFVSESSIKGHFKNIIDAGVQPRDYGFIYHHDQQAYLKFSVSSQSKPPSNVHALIGRNGVGKSHVLKRIARSIDMSDGVVTSMDGRDVTSSDFGLLLYFSLGIFGNPLGVAEFGDDRLKQGRTKKRYIGIYKEDGSLKRVDEEMGMELSESIATCVLGSDVKKRKWFSAVSRLQVGVDFGDLDVAALVDVEDKNELIRRAMEMFSLLSSGHATVLFYMTKVVELVEDKTICLFDEPENHLHPPLLAGFIRVLSEFLSESNGIAILATHSPVVLQEIPRGCVWRIDGVGQFMRPHIETFGESVGDITMDVFDLDRRHSGFYALLKQDAQEVGDYEGVMSIYKGQVGTEGRSVVLSSLPRER</sequence>
<dbReference type="SMART" id="SM00382">
    <property type="entry name" value="AAA"/>
    <property type="match status" value="1"/>
</dbReference>
<name>A0ABT2VAB4_9PSED</name>
<reference evidence="2" key="2">
    <citation type="submission" date="2022-09" db="EMBL/GenBank/DDBJ databases">
        <authorList>
            <person name="Cesa-Luna C."/>
            <person name="Girard L."/>
            <person name="Lood C."/>
            <person name="Hofte M."/>
            <person name="De Mot R."/>
        </authorList>
    </citation>
    <scope>NUCLEOTIDE SEQUENCE</scope>
    <source>
        <strain evidence="2">COR51</strain>
    </source>
</reference>
<keyword evidence="2" id="KW-0067">ATP-binding</keyword>
<dbReference type="Pfam" id="PF13304">
    <property type="entry name" value="AAA_21"/>
    <property type="match status" value="1"/>
</dbReference>
<dbReference type="InterPro" id="IPR003593">
    <property type="entry name" value="AAA+_ATPase"/>
</dbReference>
<gene>
    <name evidence="2" type="ORF">OC929_11425</name>
</gene>
<dbReference type="PANTHER" id="PTHR43581">
    <property type="entry name" value="ATP/GTP PHOSPHATASE"/>
    <property type="match status" value="1"/>
</dbReference>